<dbReference type="Pfam" id="PF09976">
    <property type="entry name" value="TPR_21"/>
    <property type="match status" value="1"/>
</dbReference>
<proteinExistence type="predicted"/>
<feature type="compositionally biased region" description="Low complexity" evidence="1">
    <location>
        <begin position="263"/>
        <end position="292"/>
    </location>
</feature>
<protein>
    <submittedName>
        <fullName evidence="4">Tetratricopeptide repeat protein</fullName>
    </submittedName>
</protein>
<evidence type="ECO:0000313" key="5">
    <source>
        <dbReference type="Proteomes" id="UP001218231"/>
    </source>
</evidence>
<dbReference type="InterPro" id="IPR018704">
    <property type="entry name" value="SecYEG/CpoB_TPR"/>
</dbReference>
<evidence type="ECO:0000313" key="4">
    <source>
        <dbReference type="EMBL" id="WCT76528.1"/>
    </source>
</evidence>
<keyword evidence="2" id="KW-1133">Transmembrane helix</keyword>
<evidence type="ECO:0000259" key="3">
    <source>
        <dbReference type="Pfam" id="PF09976"/>
    </source>
</evidence>
<name>A0ABY7TTH0_9SPHN</name>
<evidence type="ECO:0000256" key="2">
    <source>
        <dbReference type="SAM" id="Phobius"/>
    </source>
</evidence>
<organism evidence="4 5">
    <name type="scientific">Novosphingobium humi</name>
    <dbReference type="NCBI Taxonomy" id="2282397"/>
    <lineage>
        <taxon>Bacteria</taxon>
        <taxon>Pseudomonadati</taxon>
        <taxon>Pseudomonadota</taxon>
        <taxon>Alphaproteobacteria</taxon>
        <taxon>Sphingomonadales</taxon>
        <taxon>Sphingomonadaceae</taxon>
        <taxon>Novosphingobium</taxon>
    </lineage>
</organism>
<feature type="compositionally biased region" description="Low complexity" evidence="1">
    <location>
        <begin position="303"/>
        <end position="316"/>
    </location>
</feature>
<accession>A0ABY7TTH0</accession>
<keyword evidence="2" id="KW-0812">Transmembrane</keyword>
<dbReference type="Proteomes" id="UP001218231">
    <property type="component" value="Chromosome"/>
</dbReference>
<dbReference type="RefSeq" id="WP_273616967.1">
    <property type="nucleotide sequence ID" value="NZ_CP117417.1"/>
</dbReference>
<sequence length="316" mass="32599">MALRPTPPQTRAQQLAAQQAQQGDAFLREVDDALREDQMMSAVRRYGKPVGAGLVLGLAALGGYLWWGHHQEQQSATRAEQLTIALDQIEASRTDLANKTLDGLAADGDSGSAVVARLVEAGLLAGQGKAQDAATRYAAVAADANAPQTYRDFATLRQVSLNYDQMKPEEVVAKLKPLAAPGAPWFGAAGELLGLAYLKQGKKELAAPLFGAIAKDKDQPESLRARVRQVASQLGFDAVDDVARPIEMNAPQPGAAPMAAPAAAPAAAAGPAPAPAPASAQASRSQKAAKAATPEIPLMVGKPGAATPAAPATTQP</sequence>
<keyword evidence="2" id="KW-0472">Membrane</keyword>
<feature type="domain" description="Ancillary SecYEG translocon subunit/Cell division coordinator CpoB TPR" evidence="3">
    <location>
        <begin position="45"/>
        <end position="210"/>
    </location>
</feature>
<keyword evidence="5" id="KW-1185">Reference proteome</keyword>
<evidence type="ECO:0000256" key="1">
    <source>
        <dbReference type="SAM" id="MobiDB-lite"/>
    </source>
</evidence>
<reference evidence="4 5" key="1">
    <citation type="submission" date="2023-02" db="EMBL/GenBank/DDBJ databases">
        <title>Genome sequence of Novosphingobium humi KACC 19094.</title>
        <authorList>
            <person name="Kim S."/>
            <person name="Heo J."/>
            <person name="Kwon S.-W."/>
        </authorList>
    </citation>
    <scope>NUCLEOTIDE SEQUENCE [LARGE SCALE GENOMIC DNA]</scope>
    <source>
        <strain evidence="4 5">KACC 19094</strain>
    </source>
</reference>
<feature type="transmembrane region" description="Helical" evidence="2">
    <location>
        <begin position="49"/>
        <end position="67"/>
    </location>
</feature>
<feature type="region of interest" description="Disordered" evidence="1">
    <location>
        <begin position="263"/>
        <end position="316"/>
    </location>
</feature>
<dbReference type="EMBL" id="CP117417">
    <property type="protein sequence ID" value="WCT76528.1"/>
    <property type="molecule type" value="Genomic_DNA"/>
</dbReference>
<gene>
    <name evidence="4" type="ORF">PQ457_11345</name>
</gene>